<reference evidence="1 2" key="1">
    <citation type="submission" date="2019-12" db="EMBL/GenBank/DDBJ databases">
        <title>Genomic-based taxomic classification of the family Erythrobacteraceae.</title>
        <authorList>
            <person name="Xu L."/>
        </authorList>
    </citation>
    <scope>NUCLEOTIDE SEQUENCE [LARGE SCALE GENOMIC DNA]</scope>
    <source>
        <strain evidence="1 2">M0322</strain>
    </source>
</reference>
<organism evidence="1 2">
    <name type="scientific">Alteraurantiacibacter buctensis</name>
    <dbReference type="NCBI Taxonomy" id="1503981"/>
    <lineage>
        <taxon>Bacteria</taxon>
        <taxon>Pseudomonadati</taxon>
        <taxon>Pseudomonadota</taxon>
        <taxon>Alphaproteobacteria</taxon>
        <taxon>Sphingomonadales</taxon>
        <taxon>Erythrobacteraceae</taxon>
        <taxon>Alteraurantiacibacter</taxon>
    </lineage>
</organism>
<dbReference type="Pfam" id="PF05125">
    <property type="entry name" value="Phage_cap_P2"/>
    <property type="match status" value="1"/>
</dbReference>
<keyword evidence="2" id="KW-1185">Reference proteome</keyword>
<accession>A0A844Z195</accession>
<comment type="caution">
    <text evidence="1">The sequence shown here is derived from an EMBL/GenBank/DDBJ whole genome shotgun (WGS) entry which is preliminary data.</text>
</comment>
<protein>
    <submittedName>
        <fullName evidence="1">Phage major capsid protein, P2 family</fullName>
    </submittedName>
</protein>
<dbReference type="Proteomes" id="UP000466966">
    <property type="component" value="Unassembled WGS sequence"/>
</dbReference>
<dbReference type="InterPro" id="IPR006441">
    <property type="entry name" value="Phage_P2_GpN"/>
</dbReference>
<proteinExistence type="predicted"/>
<evidence type="ECO:0000313" key="1">
    <source>
        <dbReference type="EMBL" id="MXO73569.1"/>
    </source>
</evidence>
<evidence type="ECO:0000313" key="2">
    <source>
        <dbReference type="Proteomes" id="UP000466966"/>
    </source>
</evidence>
<dbReference type="EMBL" id="WTYV01000015">
    <property type="protein sequence ID" value="MXO73569.1"/>
    <property type="molecule type" value="Genomic_DNA"/>
</dbReference>
<sequence>MRKETRALFNAYVSQIALLNGLEAGDANTKFAVAPVVEQTLEEKIKHSSEFLELINVEPVTQQKGEVLGLGVTRTMAGRTDTSGAGVRNPTDPTDSSKLREYICEKTDFDWSQSYALMDAWRHKPDFQTKIRDAILKQQGRDRIMIGWNGTSVAATTDRVANPLLQDVNIGWLHKIRTLAAAQVFNDGSLTVETDGTNNAALKAIYVKPGVELFDANAEHDEVGGSAHAVADYASLDALVLDAKRLLPEWHRGDTELVVIVGHDLVDDKYFTIAQETGATATEVEATDRILRSTKQLGGLQAVRVPFFPANAVLITRLDNLSIYWQEETRRRMLKDEPEKNRIANYESVNEAYVVEDYELTVLVENIVIGGAPARPAP</sequence>
<gene>
    <name evidence="1" type="ORF">GRI99_18305</name>
</gene>
<dbReference type="AlphaFoldDB" id="A0A844Z195"/>
<name>A0A844Z195_9SPHN</name>
<dbReference type="OrthoDB" id="5464529at2"/>
<dbReference type="RefSeq" id="WP_160773500.1">
    <property type="nucleotide sequence ID" value="NZ_WTYV01000015.1"/>
</dbReference>